<evidence type="ECO:0000256" key="1">
    <source>
        <dbReference type="ARBA" id="ARBA00022786"/>
    </source>
</evidence>
<dbReference type="HOGENOM" id="CLU_114192_0_0_1"/>
<organism evidence="4 5">
    <name type="scientific">Lachancea lanzarotensis</name>
    <dbReference type="NCBI Taxonomy" id="1245769"/>
    <lineage>
        <taxon>Eukaryota</taxon>
        <taxon>Fungi</taxon>
        <taxon>Dikarya</taxon>
        <taxon>Ascomycota</taxon>
        <taxon>Saccharomycotina</taxon>
        <taxon>Saccharomycetes</taxon>
        <taxon>Saccharomycetales</taxon>
        <taxon>Saccharomycetaceae</taxon>
        <taxon>Lachancea</taxon>
    </lineage>
</organism>
<dbReference type="GeneID" id="34683964"/>
<dbReference type="RefSeq" id="XP_022626809.1">
    <property type="nucleotide sequence ID" value="XM_022774742.1"/>
</dbReference>
<keyword evidence="5" id="KW-1185">Reference proteome</keyword>
<protein>
    <submittedName>
        <fullName evidence="4">LALA0S01e13872g1_1</fullName>
    </submittedName>
</protein>
<dbReference type="AlphaFoldDB" id="A0A0C7MYJ4"/>
<keyword evidence="1" id="KW-0833">Ubl conjugation pathway</keyword>
<dbReference type="InterPro" id="IPR007135">
    <property type="entry name" value="Atg3/Atg10"/>
</dbReference>
<gene>
    <name evidence="4" type="ORF">LALA0_S01e13872g</name>
</gene>
<dbReference type="GO" id="GO:0015031">
    <property type="term" value="P:protein transport"/>
    <property type="evidence" value="ECO:0007669"/>
    <property type="project" value="UniProtKB-KW"/>
</dbReference>
<dbReference type="Gene3D" id="3.30.1460.50">
    <property type="match status" value="1"/>
</dbReference>
<reference evidence="4 5" key="1">
    <citation type="submission" date="2014-12" db="EMBL/GenBank/DDBJ databases">
        <authorList>
            <person name="Neuveglise Cecile"/>
        </authorList>
    </citation>
    <scope>NUCLEOTIDE SEQUENCE [LARGE SCALE GENOMIC DNA]</scope>
    <source>
        <strain evidence="4 5">CBS 12615</strain>
    </source>
</reference>
<accession>A0A0C7MYJ4</accession>
<dbReference type="Proteomes" id="UP000054304">
    <property type="component" value="Unassembled WGS sequence"/>
</dbReference>
<evidence type="ECO:0000256" key="2">
    <source>
        <dbReference type="ARBA" id="ARBA00022927"/>
    </source>
</evidence>
<evidence type="ECO:0000313" key="4">
    <source>
        <dbReference type="EMBL" id="CEP60567.1"/>
    </source>
</evidence>
<dbReference type="GO" id="GO:0006914">
    <property type="term" value="P:autophagy"/>
    <property type="evidence" value="ECO:0007669"/>
    <property type="project" value="UniProtKB-KW"/>
</dbReference>
<dbReference type="Pfam" id="PF03987">
    <property type="entry name" value="Autophagy_act_C"/>
    <property type="match status" value="1"/>
</dbReference>
<evidence type="ECO:0000313" key="5">
    <source>
        <dbReference type="Proteomes" id="UP000054304"/>
    </source>
</evidence>
<proteinExistence type="predicted"/>
<dbReference type="GO" id="GO:0019787">
    <property type="term" value="F:ubiquitin-like protein transferase activity"/>
    <property type="evidence" value="ECO:0007669"/>
    <property type="project" value="InterPro"/>
</dbReference>
<dbReference type="OrthoDB" id="4031501at2759"/>
<keyword evidence="2" id="KW-0653">Protein transport</keyword>
<name>A0A0C7MYJ4_9SACH</name>
<keyword evidence="2" id="KW-0813">Transport</keyword>
<dbReference type="EMBL" id="LN736360">
    <property type="protein sequence ID" value="CEP60567.1"/>
    <property type="molecule type" value="Genomic_DNA"/>
</dbReference>
<evidence type="ECO:0000256" key="3">
    <source>
        <dbReference type="ARBA" id="ARBA00023006"/>
    </source>
</evidence>
<sequence length="162" mass="19004">MITADAFQQQLQSSLIPLLTRWEHCYKIMNVSNTSVNAMICLPIKPNHSVELQIQYSPLYQEPQLTFRIWKREIEDDIDTQQVCFPDDIRQWLNTQDFTIRLDYLHPSNRDVWYSVHACDTAEIVGPESKDYLNRWASIFLTIFDSDVSLMFVPGVGHSDKY</sequence>
<keyword evidence="3" id="KW-0072">Autophagy</keyword>